<evidence type="ECO:0000256" key="1">
    <source>
        <dbReference type="ARBA" id="ARBA00022729"/>
    </source>
</evidence>
<dbReference type="OrthoDB" id="7349153at2"/>
<dbReference type="HAMAP" id="MF_01186">
    <property type="entry name" value="LPS_assembly_LptE"/>
    <property type="match status" value="1"/>
</dbReference>
<dbReference type="GO" id="GO:1990351">
    <property type="term" value="C:transporter complex"/>
    <property type="evidence" value="ECO:0007669"/>
    <property type="project" value="TreeGrafter"/>
</dbReference>
<keyword evidence="5 7" id="KW-0449">Lipoprotein</keyword>
<keyword evidence="1" id="KW-0732">Signal</keyword>
<dbReference type="GO" id="GO:0009279">
    <property type="term" value="C:cell outer membrane"/>
    <property type="evidence" value="ECO:0007669"/>
    <property type="project" value="UniProtKB-UniRule"/>
</dbReference>
<evidence type="ECO:0000256" key="4">
    <source>
        <dbReference type="ARBA" id="ARBA00023237"/>
    </source>
</evidence>
<evidence type="ECO:0000256" key="2">
    <source>
        <dbReference type="ARBA" id="ARBA00023136"/>
    </source>
</evidence>
<comment type="caution">
    <text evidence="7">The sequence shown here is derived from an EMBL/GenBank/DDBJ whole genome shotgun (WGS) entry which is preliminary data.</text>
</comment>
<keyword evidence="3" id="KW-0564">Palmitate</keyword>
<keyword evidence="8" id="KW-1185">Reference proteome</keyword>
<reference evidence="7 8" key="1">
    <citation type="journal article" date="2015" name="Stand. Genomic Sci.">
        <title>Genomic Encyclopedia of Bacterial and Archaeal Type Strains, Phase III: the genomes of soil and plant-associated and newly described type strains.</title>
        <authorList>
            <person name="Whitman W.B."/>
            <person name="Woyke T."/>
            <person name="Klenk H.P."/>
            <person name="Zhou Y."/>
            <person name="Lilburn T.G."/>
            <person name="Beck B.J."/>
            <person name="De Vos P."/>
            <person name="Vandamme P."/>
            <person name="Eisen J.A."/>
            <person name="Garrity G."/>
            <person name="Hugenholtz P."/>
            <person name="Kyrpides N.C."/>
        </authorList>
    </citation>
    <scope>NUCLEOTIDE SEQUENCE [LARGE SCALE GENOMIC DNA]</scope>
    <source>
        <strain evidence="7 8">A3</strain>
    </source>
</reference>
<dbReference type="Gene3D" id="3.30.160.150">
    <property type="entry name" value="Lipoprotein like domain"/>
    <property type="match status" value="1"/>
</dbReference>
<sequence>MTLRRTPFALVALLALLALPLAACGFHLRREAELPPSMKRVHIRIADASSALAKGLAKALPRSGSEVVDTEGPDVATLRFDANTFSTDVLSVGGNARATEYALRYHVEFEVLDGTGSVIVPKQTIELSRDFTFDASQALGVAAQTDLLTKELQQDMVQTVLRRLEARTQAAH</sequence>
<name>A0A4R2I2Z5_9GAMM</name>
<proteinExistence type="inferred from homology"/>
<evidence type="ECO:0000256" key="5">
    <source>
        <dbReference type="ARBA" id="ARBA00023288"/>
    </source>
</evidence>
<dbReference type="PANTHER" id="PTHR38098">
    <property type="entry name" value="LPS-ASSEMBLY LIPOPROTEIN LPTE"/>
    <property type="match status" value="1"/>
</dbReference>
<keyword evidence="2 6" id="KW-0472">Membrane</keyword>
<comment type="similarity">
    <text evidence="6">Belongs to the LptE lipoprotein family.</text>
</comment>
<dbReference type="InterPro" id="IPR007485">
    <property type="entry name" value="LPS_assembly_LptE"/>
</dbReference>
<keyword evidence="4 6" id="KW-0998">Cell outer membrane</keyword>
<evidence type="ECO:0000256" key="6">
    <source>
        <dbReference type="HAMAP-Rule" id="MF_01186"/>
    </source>
</evidence>
<gene>
    <name evidence="6" type="primary">lptE</name>
    <name evidence="7" type="ORF">EV148_108130</name>
</gene>
<dbReference type="GO" id="GO:0043165">
    <property type="term" value="P:Gram-negative-bacterium-type cell outer membrane assembly"/>
    <property type="evidence" value="ECO:0007669"/>
    <property type="project" value="UniProtKB-UniRule"/>
</dbReference>
<dbReference type="Pfam" id="PF04390">
    <property type="entry name" value="LptE"/>
    <property type="match status" value="1"/>
</dbReference>
<accession>A0A4R2I2Z5</accession>
<protein>
    <recommendedName>
        <fullName evidence="6">LPS-assembly lipoprotein LptE</fullName>
    </recommendedName>
</protein>
<dbReference type="RefSeq" id="WP_131999479.1">
    <property type="nucleotide sequence ID" value="NZ_SLWQ01000008.1"/>
</dbReference>
<comment type="function">
    <text evidence="6">Together with LptD, is involved in the assembly of lipopolysaccharide (LPS) at the surface of the outer membrane. Required for the proper assembly of LptD. Binds LPS and may serve as the LPS recognition site at the outer membrane.</text>
</comment>
<dbReference type="Proteomes" id="UP000294862">
    <property type="component" value="Unassembled WGS sequence"/>
</dbReference>
<dbReference type="EMBL" id="SLWQ01000008">
    <property type="protein sequence ID" value="TCO38292.1"/>
    <property type="molecule type" value="Genomic_DNA"/>
</dbReference>
<evidence type="ECO:0000256" key="3">
    <source>
        <dbReference type="ARBA" id="ARBA00023139"/>
    </source>
</evidence>
<comment type="subunit">
    <text evidence="6">Component of the lipopolysaccharide transport and assembly complex. Interacts with LptD.</text>
</comment>
<dbReference type="GO" id="GO:0015920">
    <property type="term" value="P:lipopolysaccharide transport"/>
    <property type="evidence" value="ECO:0007669"/>
    <property type="project" value="TreeGrafter"/>
</dbReference>
<evidence type="ECO:0000313" key="7">
    <source>
        <dbReference type="EMBL" id="TCO38292.1"/>
    </source>
</evidence>
<dbReference type="AlphaFoldDB" id="A0A4R2I2Z5"/>
<organism evidence="7 8">
    <name type="scientific">Dokdonella fugitiva</name>
    <dbReference type="NCBI Taxonomy" id="328517"/>
    <lineage>
        <taxon>Bacteria</taxon>
        <taxon>Pseudomonadati</taxon>
        <taxon>Pseudomonadota</taxon>
        <taxon>Gammaproteobacteria</taxon>
        <taxon>Lysobacterales</taxon>
        <taxon>Rhodanobacteraceae</taxon>
        <taxon>Dokdonella</taxon>
    </lineage>
</organism>
<dbReference type="PANTHER" id="PTHR38098:SF1">
    <property type="entry name" value="LPS-ASSEMBLY LIPOPROTEIN LPTE"/>
    <property type="match status" value="1"/>
</dbReference>
<evidence type="ECO:0000313" key="8">
    <source>
        <dbReference type="Proteomes" id="UP000294862"/>
    </source>
</evidence>
<dbReference type="GO" id="GO:0001530">
    <property type="term" value="F:lipopolysaccharide binding"/>
    <property type="evidence" value="ECO:0007669"/>
    <property type="project" value="TreeGrafter"/>
</dbReference>